<reference evidence="2 3" key="1">
    <citation type="submission" date="2019-09" db="EMBL/GenBank/DDBJ databases">
        <title>Genome sequence of Rhodovastum atsumiense, a diverse member of the Acetobacteraceae family of non-sulfur purple photosynthetic bacteria.</title>
        <authorList>
            <person name="Meyer T."/>
            <person name="Kyndt J."/>
        </authorList>
    </citation>
    <scope>NUCLEOTIDE SEQUENCE [LARGE SCALE GENOMIC DNA]</scope>
    <source>
        <strain evidence="2 3">DSM 21279</strain>
    </source>
</reference>
<comment type="caution">
    <text evidence="2">The sequence shown here is derived from an EMBL/GenBank/DDBJ whole genome shotgun (WGS) entry which is preliminary data.</text>
</comment>
<keyword evidence="3" id="KW-1185">Reference proteome</keyword>
<evidence type="ECO:0000313" key="2">
    <source>
        <dbReference type="EMBL" id="KAA5610714.1"/>
    </source>
</evidence>
<sequence>MATFAPPAVLRKSHREVLFFTLNGSSHAVSCSFRAVPVMFVLGSAAATLEPVYLIPLPRRAGQRHGQEMFRAGQATHGSHPRHAASHGRSPLMASPGRTHPVLQMISSSEEVE</sequence>
<gene>
    <name evidence="2" type="ORF">F1189_18250</name>
</gene>
<accession>A0A5M6IR00</accession>
<organism evidence="2 3">
    <name type="scientific">Rhodovastum atsumiense</name>
    <dbReference type="NCBI Taxonomy" id="504468"/>
    <lineage>
        <taxon>Bacteria</taxon>
        <taxon>Pseudomonadati</taxon>
        <taxon>Pseudomonadota</taxon>
        <taxon>Alphaproteobacteria</taxon>
        <taxon>Acetobacterales</taxon>
        <taxon>Acetobacteraceae</taxon>
        <taxon>Rhodovastum</taxon>
    </lineage>
</organism>
<protein>
    <submittedName>
        <fullName evidence="2">Uncharacterized protein</fullName>
    </submittedName>
</protein>
<dbReference type="RefSeq" id="WP_150042300.1">
    <property type="nucleotide sequence ID" value="NZ_OW485601.1"/>
</dbReference>
<dbReference type="Proteomes" id="UP000325255">
    <property type="component" value="Unassembled WGS sequence"/>
</dbReference>
<evidence type="ECO:0000256" key="1">
    <source>
        <dbReference type="SAM" id="MobiDB-lite"/>
    </source>
</evidence>
<dbReference type="EMBL" id="VWPK01000029">
    <property type="protein sequence ID" value="KAA5610714.1"/>
    <property type="molecule type" value="Genomic_DNA"/>
</dbReference>
<proteinExistence type="predicted"/>
<name>A0A5M6IR00_9PROT</name>
<feature type="region of interest" description="Disordered" evidence="1">
    <location>
        <begin position="71"/>
        <end position="113"/>
    </location>
</feature>
<dbReference type="AlphaFoldDB" id="A0A5M6IR00"/>
<evidence type="ECO:0000313" key="3">
    <source>
        <dbReference type="Proteomes" id="UP000325255"/>
    </source>
</evidence>